<accession>A0A5P3XF37</accession>
<evidence type="ECO:0000313" key="2">
    <source>
        <dbReference type="Proteomes" id="UP000326961"/>
    </source>
</evidence>
<dbReference type="EMBL" id="CP032452">
    <property type="protein sequence ID" value="QEZ68953.1"/>
    <property type="molecule type" value="Genomic_DNA"/>
</dbReference>
<name>A0A5P3XF37_PARBF</name>
<dbReference type="AlphaFoldDB" id="A0A5P3XF37"/>
<dbReference type="RefSeq" id="WP_150886654.1">
    <property type="nucleotide sequence ID" value="NZ_CP032452.1"/>
</dbReference>
<protein>
    <submittedName>
        <fullName evidence="1">Uncharacterized protein</fullName>
    </submittedName>
</protein>
<sequence>MDKNQYQEIMVNTMIKNYAEYICTDMFKELQNRGKIKYDGKIDVQNDPIDLSRYDSNEEKVEVLFEKLSTAVKFCEEFEYNRAYRYSSICKYQNINFEKLEDLKMQSKISEVIENSEFDDKLKRIIDCPTVKVDGNKVYLKFSIKLHSKIEDDSDLKHVVLAVINKDTKTIEIRQHTVPIAYNNQERIYEKNIYNVKAWLKLHLDAYIVELDLQAITRYMKANKEPEVKITAVSLRRHGMEADLDSASNSELTLPILDELRNKIAQEEIFHNNPTGIEIKEMLEGFMVDIEDNSDLPAAKIFWPQRDIKIHMFHGEVSSATAILKFMGKLKDKESMDYVAEYIINSEAELSRSFED</sequence>
<organism evidence="1 2">
    <name type="scientific">Paraclostridium bifermentans</name>
    <name type="common">Clostridium bifermentans</name>
    <dbReference type="NCBI Taxonomy" id="1490"/>
    <lineage>
        <taxon>Bacteria</taxon>
        <taxon>Bacillati</taxon>
        <taxon>Bacillota</taxon>
        <taxon>Clostridia</taxon>
        <taxon>Peptostreptococcales</taxon>
        <taxon>Peptostreptococcaceae</taxon>
        <taxon>Paraclostridium</taxon>
    </lineage>
</organism>
<dbReference type="Proteomes" id="UP000326961">
    <property type="component" value="Chromosome"/>
</dbReference>
<proteinExistence type="predicted"/>
<evidence type="ECO:0000313" key="1">
    <source>
        <dbReference type="EMBL" id="QEZ68953.1"/>
    </source>
</evidence>
<gene>
    <name evidence="1" type="ORF">D4A35_08405</name>
</gene>
<reference evidence="1 2" key="1">
    <citation type="submission" date="2018-09" db="EMBL/GenBank/DDBJ databases">
        <title>A clostridial neurotoxin that targets Anopheles mosquitoes.</title>
        <authorList>
            <person name="Contreras E."/>
            <person name="Masuyer G."/>
            <person name="Qureshi N."/>
            <person name="Chawla S."/>
            <person name="Lim H.L."/>
            <person name="Chen J."/>
            <person name="Stenmark P."/>
            <person name="Gill S."/>
        </authorList>
    </citation>
    <scope>NUCLEOTIDE SEQUENCE [LARGE SCALE GENOMIC DNA]</scope>
    <source>
        <strain evidence="1 2">Cbm</strain>
    </source>
</reference>